<accession>A0A368BKY3</accession>
<evidence type="ECO:0000256" key="1">
    <source>
        <dbReference type="ARBA" id="ARBA00005250"/>
    </source>
</evidence>
<dbReference type="Pfam" id="PF00753">
    <property type="entry name" value="Lactamase_B"/>
    <property type="match status" value="1"/>
</dbReference>
<dbReference type="GO" id="GO:0017001">
    <property type="term" value="P:antibiotic catabolic process"/>
    <property type="evidence" value="ECO:0007669"/>
    <property type="project" value="UniProtKB-ARBA"/>
</dbReference>
<dbReference type="AlphaFoldDB" id="A0A368BKY3"/>
<dbReference type="InterPro" id="IPR001279">
    <property type="entry name" value="Metallo-B-lactamas"/>
</dbReference>
<keyword evidence="3" id="KW-0378">Hydrolase</keyword>
<evidence type="ECO:0000259" key="2">
    <source>
        <dbReference type="SMART" id="SM00849"/>
    </source>
</evidence>
<dbReference type="SMART" id="SM00849">
    <property type="entry name" value="Lactamase_B"/>
    <property type="match status" value="1"/>
</dbReference>
<dbReference type="Proteomes" id="UP000253032">
    <property type="component" value="Unassembled WGS sequence"/>
</dbReference>
<dbReference type="PANTHER" id="PTHR42951">
    <property type="entry name" value="METALLO-BETA-LACTAMASE DOMAIN-CONTAINING"/>
    <property type="match status" value="1"/>
</dbReference>
<feature type="domain" description="Metallo-beta-lactamase" evidence="2">
    <location>
        <begin position="64"/>
        <end position="249"/>
    </location>
</feature>
<dbReference type="InterPro" id="IPR050855">
    <property type="entry name" value="NDM-1-like"/>
</dbReference>
<dbReference type="GO" id="GO:0016787">
    <property type="term" value="F:hydrolase activity"/>
    <property type="evidence" value="ECO:0007669"/>
    <property type="project" value="UniProtKB-KW"/>
</dbReference>
<dbReference type="CDD" id="cd16282">
    <property type="entry name" value="metallo-hydrolase-like_MBL-fold"/>
    <property type="match status" value="1"/>
</dbReference>
<evidence type="ECO:0000313" key="3">
    <source>
        <dbReference type="EMBL" id="RCL37346.1"/>
    </source>
</evidence>
<proteinExistence type="inferred from homology"/>
<protein>
    <submittedName>
        <fullName evidence="3">MBL fold metallo-hydrolase</fullName>
    </submittedName>
</protein>
<dbReference type="EMBL" id="QOPC01000024">
    <property type="protein sequence ID" value="RCL37346.1"/>
    <property type="molecule type" value="Genomic_DNA"/>
</dbReference>
<name>A0A368BKY3_9GAMM</name>
<comment type="caution">
    <text evidence="3">The sequence shown here is derived from an EMBL/GenBank/DDBJ whole genome shotgun (WGS) entry which is preliminary data.</text>
</comment>
<dbReference type="PANTHER" id="PTHR42951:SF4">
    <property type="entry name" value="ACYL-COENZYME A THIOESTERASE MBLAC2"/>
    <property type="match status" value="1"/>
</dbReference>
<comment type="similarity">
    <text evidence="1">Belongs to the metallo-beta-lactamase superfamily. Class-B beta-lactamase family.</text>
</comment>
<dbReference type="InterPro" id="IPR036866">
    <property type="entry name" value="RibonucZ/Hydroxyglut_hydro"/>
</dbReference>
<gene>
    <name evidence="3" type="ORF">DBW98_04000</name>
</gene>
<evidence type="ECO:0000313" key="4">
    <source>
        <dbReference type="Proteomes" id="UP000253032"/>
    </source>
</evidence>
<dbReference type="Gene3D" id="3.60.15.10">
    <property type="entry name" value="Ribonuclease Z/Hydroxyacylglutathione hydrolase-like"/>
    <property type="match status" value="1"/>
</dbReference>
<reference evidence="3 4" key="1">
    <citation type="journal article" date="2018" name="Microbiome">
        <title>Fine metagenomic profile of the Mediterranean stratified and mixed water columns revealed by assembly and recruitment.</title>
        <authorList>
            <person name="Haro-Moreno J.M."/>
            <person name="Lopez-Perez M."/>
            <person name="De La Torre J.R."/>
            <person name="Picazo A."/>
            <person name="Camacho A."/>
            <person name="Rodriguez-Valera F."/>
        </authorList>
    </citation>
    <scope>NUCLEOTIDE SEQUENCE [LARGE SCALE GENOMIC DNA]</scope>
    <source>
        <strain evidence="3">MED-G84</strain>
    </source>
</reference>
<dbReference type="SUPFAM" id="SSF56281">
    <property type="entry name" value="Metallo-hydrolase/oxidoreductase"/>
    <property type="match status" value="1"/>
</dbReference>
<organism evidence="3 4">
    <name type="scientific">SAR86 cluster bacterium</name>
    <dbReference type="NCBI Taxonomy" id="2030880"/>
    <lineage>
        <taxon>Bacteria</taxon>
        <taxon>Pseudomonadati</taxon>
        <taxon>Pseudomonadota</taxon>
        <taxon>Gammaproteobacteria</taxon>
        <taxon>SAR86 cluster</taxon>
    </lineage>
</organism>
<sequence length="318" mass="35010">MKMFLLTFTIIFFIIMSGYANSDPREEDVLNLDQLADAFGWNFEEAEIQTQMVAEGLYVLFGLGGNIAVSIGKDGVLIVDDQFPQIMDKLEAAISKIGGEKVDYAVNTHWHFDHAEGNNALGPKGTKIIAHSNARADMAKGGLINMVIAKYMQQPYPDEALPVFTYNHGMQIYFNDGEIDLKNFASAHTNGDTAVFFKKQNAVHLGDVFNNSGYPFIDVGSGGSIDGMIKFCEEALKLSTEDTIVIPGHGPVTDIANLKQYISMLKTVRLRVASLIADGNTMQQVLDARPTEDFDEIYGPERGSLGFVNRVYTSLSQQ</sequence>